<keyword evidence="4" id="KW-1185">Reference proteome</keyword>
<keyword evidence="1" id="KW-0677">Repeat</keyword>
<protein>
    <recommendedName>
        <fullName evidence="5">Ankyrin</fullName>
    </recommendedName>
</protein>
<keyword evidence="2" id="KW-0040">ANK repeat</keyword>
<comment type="caution">
    <text evidence="3">The sequence shown here is derived from an EMBL/GenBank/DDBJ whole genome shotgun (WGS) entry which is preliminary data.</text>
</comment>
<proteinExistence type="predicted"/>
<evidence type="ECO:0000256" key="1">
    <source>
        <dbReference type="ARBA" id="ARBA00022737"/>
    </source>
</evidence>
<organism evidence="3 4">
    <name type="scientific">Clonostachys chloroleuca</name>
    <dbReference type="NCBI Taxonomy" id="1926264"/>
    <lineage>
        <taxon>Eukaryota</taxon>
        <taxon>Fungi</taxon>
        <taxon>Dikarya</taxon>
        <taxon>Ascomycota</taxon>
        <taxon>Pezizomycotina</taxon>
        <taxon>Sordariomycetes</taxon>
        <taxon>Hypocreomycetidae</taxon>
        <taxon>Hypocreales</taxon>
        <taxon>Bionectriaceae</taxon>
        <taxon>Clonostachys</taxon>
    </lineage>
</organism>
<dbReference type="SUPFAM" id="SSF48403">
    <property type="entry name" value="Ankyrin repeat"/>
    <property type="match status" value="2"/>
</dbReference>
<accession>A0AA35LTQ8</accession>
<dbReference type="EMBL" id="CABFNP030000627">
    <property type="protein sequence ID" value="CAI6066314.1"/>
    <property type="molecule type" value="Genomic_DNA"/>
</dbReference>
<evidence type="ECO:0008006" key="5">
    <source>
        <dbReference type="Google" id="ProtNLM"/>
    </source>
</evidence>
<dbReference type="SMART" id="SM00248">
    <property type="entry name" value="ANK"/>
    <property type="match status" value="10"/>
</dbReference>
<dbReference type="Gene3D" id="1.25.40.20">
    <property type="entry name" value="Ankyrin repeat-containing domain"/>
    <property type="match status" value="3"/>
</dbReference>
<evidence type="ECO:0000256" key="2">
    <source>
        <dbReference type="ARBA" id="ARBA00023043"/>
    </source>
</evidence>
<dbReference type="Pfam" id="PF12796">
    <property type="entry name" value="Ank_2"/>
    <property type="match status" value="3"/>
</dbReference>
<reference evidence="3" key="1">
    <citation type="submission" date="2023-01" db="EMBL/GenBank/DDBJ databases">
        <authorList>
            <person name="Piombo E."/>
        </authorList>
    </citation>
    <scope>NUCLEOTIDE SEQUENCE</scope>
</reference>
<dbReference type="AlphaFoldDB" id="A0AA35LTQ8"/>
<dbReference type="PANTHER" id="PTHR24198:SF165">
    <property type="entry name" value="ANKYRIN REPEAT-CONTAINING PROTEIN-RELATED"/>
    <property type="match status" value="1"/>
</dbReference>
<dbReference type="Proteomes" id="UP001160390">
    <property type="component" value="Unassembled WGS sequence"/>
</dbReference>
<evidence type="ECO:0000313" key="4">
    <source>
        <dbReference type="Proteomes" id="UP001160390"/>
    </source>
</evidence>
<dbReference type="InterPro" id="IPR002110">
    <property type="entry name" value="Ankyrin_rpt"/>
</dbReference>
<dbReference type="PANTHER" id="PTHR24198">
    <property type="entry name" value="ANKYRIN REPEAT AND PROTEIN KINASE DOMAIN-CONTAINING PROTEIN"/>
    <property type="match status" value="1"/>
</dbReference>
<sequence>MLRIGQFDDHASRVIIENSSVRELDIGRKLHWRPSIEWMLATKVRIETCKQGVFAFVHDATEHLVDNMKGAIPQLALDTAVAAACRLIVAANGPSRVVKHLVTWKAGNHPLPRPLSSLENYTRGQKVQDTEVFFGMLHLLVACGDEVAVELIMKKRANIDAVDSVATHPVFGDLMGCAIVLDRVAVIRTLLLHGLDPRIVTVEGKRPGTLVYAAEMNREAAVRAIVGLSTSININARGRFSHTVLGWAARKGWTDIVRLLLQRGDIDPNLANHLFETPLAAAAKEDHEDIARLLLERVSIDPSQLGLSKDCPWWVALTSGATRVVRLFLDRFGDAININKVLDGDTALGLVVSKGFTPLVRMLLDVPGIEPDKIHRRHWTPLEVAVERRHTEIVRLLLRCEVDVACRRGDDISLAQRALLDTDTETFELLVQRAVETDPDIWDEWAELYYASQGHKRLEMRVLRTYMNTPKFRSEKRDALQRILWPSAKDGNVSAVEELLRYEEVDPNYRENGKKDCEMRLRLRRGYNYQDYHLLKKPAFRGYSWSGSFADTRTPLLVAVESGQERIFSIIYEHPRTDHHVKDGLGRTCLWWAAKSRSMEIVRKILACSTDVARIINVQDDEGWAPLHVAVTYTNGPTTKLLLGRPEIDVNVATKQGWTALHMAMSDFGESAA</sequence>
<name>A0AA35LTQ8_9HYPO</name>
<gene>
    <name evidence="3" type="ORF">CCHLO57077_00015731</name>
</gene>
<dbReference type="InterPro" id="IPR036770">
    <property type="entry name" value="Ankyrin_rpt-contain_sf"/>
</dbReference>
<evidence type="ECO:0000313" key="3">
    <source>
        <dbReference type="EMBL" id="CAI6066314.1"/>
    </source>
</evidence>